<keyword evidence="1" id="KW-0472">Membrane</keyword>
<dbReference type="Gramene" id="TuG1812G0200000060.01.T01">
    <property type="protein sequence ID" value="TuG1812G0200000060.01.T01"/>
    <property type="gene ID" value="TuG1812G0200000060.01"/>
</dbReference>
<organism evidence="2 3">
    <name type="scientific">Triticum urartu</name>
    <name type="common">Red wild einkorn</name>
    <name type="synonym">Crithodium urartu</name>
    <dbReference type="NCBI Taxonomy" id="4572"/>
    <lineage>
        <taxon>Eukaryota</taxon>
        <taxon>Viridiplantae</taxon>
        <taxon>Streptophyta</taxon>
        <taxon>Embryophyta</taxon>
        <taxon>Tracheophyta</taxon>
        <taxon>Spermatophyta</taxon>
        <taxon>Magnoliopsida</taxon>
        <taxon>Liliopsida</taxon>
        <taxon>Poales</taxon>
        <taxon>Poaceae</taxon>
        <taxon>BOP clade</taxon>
        <taxon>Pooideae</taxon>
        <taxon>Triticodae</taxon>
        <taxon>Triticeae</taxon>
        <taxon>Triticinae</taxon>
        <taxon>Triticum</taxon>
    </lineage>
</organism>
<sequence length="145" mass="16392">MHDTRALWLWSSFMYLNLVFASFFIFCISIRVIVIRQDMVVDNPRTVSFNKTSEDFFFPTATCHQQTGRAAHAILGVLYAYEATWATATSNRSLIGLQMDSPSEVSHVYTAAQTCSSLLQETTYVQLTVSKLVLRRCDCNGEGCR</sequence>
<dbReference type="EnsemblPlants" id="TuG1812G0200000060.01.T01">
    <property type="protein sequence ID" value="TuG1812G0200000060.01.T01"/>
    <property type="gene ID" value="TuG1812G0200000060.01"/>
</dbReference>
<dbReference type="AlphaFoldDB" id="A0A8R7P8N9"/>
<accession>A0A8R7P8N9</accession>
<dbReference type="Proteomes" id="UP000015106">
    <property type="component" value="Chromosome 2"/>
</dbReference>
<reference evidence="3" key="1">
    <citation type="journal article" date="2013" name="Nature">
        <title>Draft genome of the wheat A-genome progenitor Triticum urartu.</title>
        <authorList>
            <person name="Ling H.Q."/>
            <person name="Zhao S."/>
            <person name="Liu D."/>
            <person name="Wang J."/>
            <person name="Sun H."/>
            <person name="Zhang C."/>
            <person name="Fan H."/>
            <person name="Li D."/>
            <person name="Dong L."/>
            <person name="Tao Y."/>
            <person name="Gao C."/>
            <person name="Wu H."/>
            <person name="Li Y."/>
            <person name="Cui Y."/>
            <person name="Guo X."/>
            <person name="Zheng S."/>
            <person name="Wang B."/>
            <person name="Yu K."/>
            <person name="Liang Q."/>
            <person name="Yang W."/>
            <person name="Lou X."/>
            <person name="Chen J."/>
            <person name="Feng M."/>
            <person name="Jian J."/>
            <person name="Zhang X."/>
            <person name="Luo G."/>
            <person name="Jiang Y."/>
            <person name="Liu J."/>
            <person name="Wang Z."/>
            <person name="Sha Y."/>
            <person name="Zhang B."/>
            <person name="Wu H."/>
            <person name="Tang D."/>
            <person name="Shen Q."/>
            <person name="Xue P."/>
            <person name="Zou S."/>
            <person name="Wang X."/>
            <person name="Liu X."/>
            <person name="Wang F."/>
            <person name="Yang Y."/>
            <person name="An X."/>
            <person name="Dong Z."/>
            <person name="Zhang K."/>
            <person name="Zhang X."/>
            <person name="Luo M.C."/>
            <person name="Dvorak J."/>
            <person name="Tong Y."/>
            <person name="Wang J."/>
            <person name="Yang H."/>
            <person name="Li Z."/>
            <person name="Wang D."/>
            <person name="Zhang A."/>
            <person name="Wang J."/>
        </authorList>
    </citation>
    <scope>NUCLEOTIDE SEQUENCE</scope>
    <source>
        <strain evidence="3">cv. G1812</strain>
    </source>
</reference>
<proteinExistence type="predicted"/>
<reference evidence="2" key="3">
    <citation type="submission" date="2022-06" db="UniProtKB">
        <authorList>
            <consortium name="EnsemblPlants"/>
        </authorList>
    </citation>
    <scope>IDENTIFICATION</scope>
</reference>
<reference evidence="2" key="2">
    <citation type="submission" date="2018-03" db="EMBL/GenBank/DDBJ databases">
        <title>The Triticum urartu genome reveals the dynamic nature of wheat genome evolution.</title>
        <authorList>
            <person name="Ling H."/>
            <person name="Ma B."/>
            <person name="Shi X."/>
            <person name="Liu H."/>
            <person name="Dong L."/>
            <person name="Sun H."/>
            <person name="Cao Y."/>
            <person name="Gao Q."/>
            <person name="Zheng S."/>
            <person name="Li Y."/>
            <person name="Yu Y."/>
            <person name="Du H."/>
            <person name="Qi M."/>
            <person name="Li Y."/>
            <person name="Yu H."/>
            <person name="Cui Y."/>
            <person name="Wang N."/>
            <person name="Chen C."/>
            <person name="Wu H."/>
            <person name="Zhao Y."/>
            <person name="Zhang J."/>
            <person name="Li Y."/>
            <person name="Zhou W."/>
            <person name="Zhang B."/>
            <person name="Hu W."/>
            <person name="Eijk M."/>
            <person name="Tang J."/>
            <person name="Witsenboer H."/>
            <person name="Zhao S."/>
            <person name="Li Z."/>
            <person name="Zhang A."/>
            <person name="Wang D."/>
            <person name="Liang C."/>
        </authorList>
    </citation>
    <scope>NUCLEOTIDE SEQUENCE [LARGE SCALE GENOMIC DNA]</scope>
    <source>
        <strain evidence="2">cv. G1812</strain>
    </source>
</reference>
<name>A0A8R7P8N9_TRIUA</name>
<keyword evidence="1" id="KW-1133">Transmembrane helix</keyword>
<keyword evidence="1" id="KW-0812">Transmembrane</keyword>
<evidence type="ECO:0000313" key="2">
    <source>
        <dbReference type="EnsemblPlants" id="TuG1812G0200000060.01.T01"/>
    </source>
</evidence>
<keyword evidence="3" id="KW-1185">Reference proteome</keyword>
<protein>
    <submittedName>
        <fullName evidence="2">Uncharacterized protein</fullName>
    </submittedName>
</protein>
<evidence type="ECO:0000256" key="1">
    <source>
        <dbReference type="SAM" id="Phobius"/>
    </source>
</evidence>
<feature type="transmembrane region" description="Helical" evidence="1">
    <location>
        <begin position="12"/>
        <end position="34"/>
    </location>
</feature>
<evidence type="ECO:0000313" key="3">
    <source>
        <dbReference type="Proteomes" id="UP000015106"/>
    </source>
</evidence>